<proteinExistence type="inferred from homology"/>
<evidence type="ECO:0000313" key="7">
    <source>
        <dbReference type="EMBL" id="UWX63892.1"/>
    </source>
</evidence>
<gene>
    <name evidence="7" type="ORF">N0D28_14385</name>
</gene>
<feature type="transmembrane region" description="Helical" evidence="6">
    <location>
        <begin position="158"/>
        <end position="176"/>
    </location>
</feature>
<dbReference type="RefSeq" id="WP_260560171.1">
    <property type="nucleotide sequence ID" value="NZ_BAABEC010000190.1"/>
</dbReference>
<dbReference type="PANTHER" id="PTHR23291">
    <property type="entry name" value="BAX INHIBITOR-RELATED"/>
    <property type="match status" value="1"/>
</dbReference>
<evidence type="ECO:0000313" key="8">
    <source>
        <dbReference type="Proteomes" id="UP001060261"/>
    </source>
</evidence>
<keyword evidence="8" id="KW-1185">Reference proteome</keyword>
<reference evidence="7" key="1">
    <citation type="submission" date="2022-09" db="EMBL/GenBank/DDBJ databases">
        <title>genome sequence of Deinococcus rubellus.</title>
        <authorList>
            <person name="Srinivasan S."/>
        </authorList>
    </citation>
    <scope>NUCLEOTIDE SEQUENCE</scope>
    <source>
        <strain evidence="7">Ant6</strain>
    </source>
</reference>
<evidence type="ECO:0000256" key="6">
    <source>
        <dbReference type="RuleBase" id="RU004379"/>
    </source>
</evidence>
<evidence type="ECO:0000256" key="3">
    <source>
        <dbReference type="ARBA" id="ARBA00022692"/>
    </source>
</evidence>
<evidence type="ECO:0000256" key="1">
    <source>
        <dbReference type="ARBA" id="ARBA00004141"/>
    </source>
</evidence>
<evidence type="ECO:0000256" key="4">
    <source>
        <dbReference type="ARBA" id="ARBA00022989"/>
    </source>
</evidence>
<dbReference type="EMBL" id="CP104213">
    <property type="protein sequence ID" value="UWX63892.1"/>
    <property type="molecule type" value="Genomic_DNA"/>
</dbReference>
<feature type="transmembrane region" description="Helical" evidence="6">
    <location>
        <begin position="132"/>
        <end position="152"/>
    </location>
</feature>
<feature type="transmembrane region" description="Helical" evidence="6">
    <location>
        <begin position="197"/>
        <end position="220"/>
    </location>
</feature>
<dbReference type="Pfam" id="PF01027">
    <property type="entry name" value="Bax1-I"/>
    <property type="match status" value="1"/>
</dbReference>
<evidence type="ECO:0000256" key="2">
    <source>
        <dbReference type="ARBA" id="ARBA00010350"/>
    </source>
</evidence>
<dbReference type="CDD" id="cd10432">
    <property type="entry name" value="BI-1-like_bacterial"/>
    <property type="match status" value="1"/>
</dbReference>
<keyword evidence="3 6" id="KW-0812">Transmembrane</keyword>
<feature type="transmembrane region" description="Helical" evidence="6">
    <location>
        <begin position="20"/>
        <end position="38"/>
    </location>
</feature>
<comment type="subcellular location">
    <subcellularLocation>
        <location evidence="1">Membrane</location>
        <topology evidence="1">Multi-pass membrane protein</topology>
    </subcellularLocation>
</comment>
<feature type="transmembrane region" description="Helical" evidence="6">
    <location>
        <begin position="50"/>
        <end position="69"/>
    </location>
</feature>
<dbReference type="InterPro" id="IPR006214">
    <property type="entry name" value="Bax_inhibitor_1-related"/>
</dbReference>
<dbReference type="PANTHER" id="PTHR23291:SF50">
    <property type="entry name" value="PROTEIN LIFEGUARD 4"/>
    <property type="match status" value="1"/>
</dbReference>
<keyword evidence="5 6" id="KW-0472">Membrane</keyword>
<accession>A0ABY5YHN8</accession>
<name>A0ABY5YHN8_9DEIO</name>
<feature type="transmembrane region" description="Helical" evidence="6">
    <location>
        <begin position="76"/>
        <end position="99"/>
    </location>
</feature>
<organism evidence="7 8">
    <name type="scientific">Deinococcus rubellus</name>
    <dbReference type="NCBI Taxonomy" id="1889240"/>
    <lineage>
        <taxon>Bacteria</taxon>
        <taxon>Thermotogati</taxon>
        <taxon>Deinococcota</taxon>
        <taxon>Deinococci</taxon>
        <taxon>Deinococcales</taxon>
        <taxon>Deinococcaceae</taxon>
        <taxon>Deinococcus</taxon>
    </lineage>
</organism>
<feature type="transmembrane region" description="Helical" evidence="6">
    <location>
        <begin position="105"/>
        <end position="125"/>
    </location>
</feature>
<comment type="similarity">
    <text evidence="2 6">Belongs to the BI1 family.</text>
</comment>
<sequence length="227" mass="24202">MQLTATRTESLVRSFMNRTYSWMAAGLVLTAAIAYITASNENLASQVMSIRFPLLIVQLGVVLGMSFLLPRISSAVAGLLFMVYAAITGLTFSGLLMVYSTQAVYSAFGTAALTFGAMSVVGYVIKRDLSGMGRFFLFALIGLVVAMFINIWVGGAALNLGISVIGVLLFAGLTVYDTQMLRNMALSGVEGDNAEKGAIYGALSLYLNFINMFLFLLRIFGGGGGRS</sequence>
<keyword evidence="4 6" id="KW-1133">Transmembrane helix</keyword>
<dbReference type="Proteomes" id="UP001060261">
    <property type="component" value="Chromosome"/>
</dbReference>
<protein>
    <submittedName>
        <fullName evidence="7">Bax inhibitor-1/YccA family protein</fullName>
    </submittedName>
</protein>
<evidence type="ECO:0000256" key="5">
    <source>
        <dbReference type="ARBA" id="ARBA00023136"/>
    </source>
</evidence>